<evidence type="ECO:0000313" key="1">
    <source>
        <dbReference type="EMBL" id="BEI89857.1"/>
    </source>
</evidence>
<accession>A0AA48L206</accession>
<evidence type="ECO:0000313" key="2">
    <source>
        <dbReference type="Proteomes" id="UP001233271"/>
    </source>
</evidence>
<proteinExistence type="predicted"/>
<reference evidence="1" key="1">
    <citation type="journal article" date="2023" name="BMC Genomics">
        <title>Chromosome-level genome assemblies of Cutaneotrichosporon spp. (Trichosporonales, Basidiomycota) reveal imbalanced evolution between nucleotide sequences and chromosome synteny.</title>
        <authorList>
            <person name="Kobayashi Y."/>
            <person name="Kayamori A."/>
            <person name="Aoki K."/>
            <person name="Shiwa Y."/>
            <person name="Matsutani M."/>
            <person name="Fujita N."/>
            <person name="Sugita T."/>
            <person name="Iwasaki W."/>
            <person name="Tanaka N."/>
            <person name="Takashima M."/>
        </authorList>
    </citation>
    <scope>NUCLEOTIDE SEQUENCE</scope>
    <source>
        <strain evidence="1">HIS019</strain>
    </source>
</reference>
<dbReference type="Proteomes" id="UP001233271">
    <property type="component" value="Chromosome 2"/>
</dbReference>
<name>A0AA48L206_9TREE</name>
<dbReference type="AlphaFoldDB" id="A0AA48L206"/>
<gene>
    <name evidence="1" type="ORF">CcaverHIS019_0212190</name>
</gene>
<dbReference type="EMBL" id="AP028213">
    <property type="protein sequence ID" value="BEI89857.1"/>
    <property type="molecule type" value="Genomic_DNA"/>
</dbReference>
<protein>
    <submittedName>
        <fullName evidence="1">Uncharacterized protein</fullName>
    </submittedName>
</protein>
<dbReference type="KEGG" id="ccac:CcaHIS019_0212190"/>
<sequence length="252" mass="28125">MSTSLPDELPHPRDPELEALALAAVRVYNAARKTRVDESGEGEAWLAVDNVCFTLAVLYNAWLEMRSGPTRLPRWEEATAKIARSTRVAYDTHVLTMFEPEGSTLLRPSFGVGYGYGARHVPPPREDVQAYVEEAMEWWWLGHLRSLAETRLPRGYAAVLDRVPILRRVSSSPTPPISPSDSPAFVPQDLLPHEPRQANSLPLDTAYAHKSLHVVMGWRANAQIGVLGLHVERGRDLATPQPDFVARITPRQ</sequence>
<organism evidence="1 2">
    <name type="scientific">Cutaneotrichosporon cavernicola</name>
    <dbReference type="NCBI Taxonomy" id="279322"/>
    <lineage>
        <taxon>Eukaryota</taxon>
        <taxon>Fungi</taxon>
        <taxon>Dikarya</taxon>
        <taxon>Basidiomycota</taxon>
        <taxon>Agaricomycotina</taxon>
        <taxon>Tremellomycetes</taxon>
        <taxon>Trichosporonales</taxon>
        <taxon>Trichosporonaceae</taxon>
        <taxon>Cutaneotrichosporon</taxon>
    </lineage>
</organism>
<dbReference type="RefSeq" id="XP_060455123.1">
    <property type="nucleotide sequence ID" value="XM_060598317.1"/>
</dbReference>
<dbReference type="GeneID" id="85493728"/>
<keyword evidence="2" id="KW-1185">Reference proteome</keyword>